<accession>A0A2T5JP00</accession>
<dbReference type="GO" id="GO:0030151">
    <property type="term" value="F:molybdenum ion binding"/>
    <property type="evidence" value="ECO:0007669"/>
    <property type="project" value="InterPro"/>
</dbReference>
<proteinExistence type="inferred from homology"/>
<evidence type="ECO:0000256" key="8">
    <source>
        <dbReference type="ARBA" id="ARBA00023004"/>
    </source>
</evidence>
<comment type="cofactor">
    <cofactor evidence="2">
        <name>[4Fe-4S] cluster</name>
        <dbReference type="ChEBI" id="CHEBI:49883"/>
    </cofactor>
</comment>
<dbReference type="SUPFAM" id="SSF50692">
    <property type="entry name" value="ADC-like"/>
    <property type="match status" value="1"/>
</dbReference>
<dbReference type="NCBIfam" id="TIGR01701">
    <property type="entry name" value="Fdhalpha-like"/>
    <property type="match status" value="1"/>
</dbReference>
<dbReference type="GO" id="GO:0008863">
    <property type="term" value="F:formate dehydrogenase (NAD+) activity"/>
    <property type="evidence" value="ECO:0007669"/>
    <property type="project" value="InterPro"/>
</dbReference>
<name>A0A2T5JP00_9RHOB</name>
<keyword evidence="6" id="KW-0479">Metal-binding</keyword>
<dbReference type="Gene3D" id="3.40.228.10">
    <property type="entry name" value="Dimethylsulfoxide Reductase, domain 2"/>
    <property type="match status" value="1"/>
</dbReference>
<evidence type="ECO:0000256" key="10">
    <source>
        <dbReference type="SAM" id="MobiDB-lite"/>
    </source>
</evidence>
<evidence type="ECO:0000259" key="12">
    <source>
        <dbReference type="Pfam" id="PF01568"/>
    </source>
</evidence>
<dbReference type="InterPro" id="IPR037951">
    <property type="entry name" value="MopB_CT_YdeP"/>
</dbReference>
<evidence type="ECO:0000256" key="6">
    <source>
        <dbReference type="ARBA" id="ARBA00022723"/>
    </source>
</evidence>
<feature type="domain" description="Molybdopterin oxidoreductase" evidence="11">
    <location>
        <begin position="116"/>
        <end position="483"/>
    </location>
</feature>
<dbReference type="Gene3D" id="3.40.50.740">
    <property type="match status" value="1"/>
</dbReference>
<dbReference type="GO" id="GO:0043546">
    <property type="term" value="F:molybdopterin cofactor binding"/>
    <property type="evidence" value="ECO:0007669"/>
    <property type="project" value="InterPro"/>
</dbReference>
<dbReference type="OrthoDB" id="5287431at2"/>
<evidence type="ECO:0000313" key="13">
    <source>
        <dbReference type="EMBL" id="PTR09212.1"/>
    </source>
</evidence>
<comment type="similarity">
    <text evidence="3">Belongs to the prokaryotic molybdopterin-containing oxidoreductase family.</text>
</comment>
<dbReference type="AlphaFoldDB" id="A0A2T5JP00"/>
<dbReference type="GO" id="GO:0051539">
    <property type="term" value="F:4 iron, 4 sulfur cluster binding"/>
    <property type="evidence" value="ECO:0007669"/>
    <property type="project" value="UniProtKB-KW"/>
</dbReference>
<dbReference type="Pfam" id="PF00384">
    <property type="entry name" value="Molybdopterin"/>
    <property type="match status" value="1"/>
</dbReference>
<dbReference type="Gene3D" id="2.40.40.20">
    <property type="match status" value="1"/>
</dbReference>
<keyword evidence="5" id="KW-0500">Molybdenum</keyword>
<sequence length="769" mass="85316">MTQPKENRQRQDTPHYERASGSWGSVRGIAKVLLDQKPGPGVVQTLMRQNKPGGHMCTSCAWAKPAKPHLFEFCENGAKATIWDLTTDRCGPEFFARHSVSELRDWSDHDLEKTGRLTHPMRYDAATDHYLPVSWEDAFREIGSRLRTLEPARTVFYTSGKASLETAFLWQLFARAYGHNNLPDSSNMCHETTSVGLKKVTGSSVGTCVLEDFDHCDMILFLGQNTGTSSPRFLHELQKAVQRGCRIVTLNPVRERGLVEFVNPQNPSQMTLGSPTRISDIYLQVRPGGDIAALAGICKHLFALEETRGGIIDRAFVAEHTSGFDAFETRIRDTSWDEIERVSMLRRADLEQVAEIYARSERVIGIYGMGLTQHVHGWLNIAMLVNLLLMRGNIGRKGAGISPVRGHSNVQGQRTVGISEKPSLVPIDKLEELFNLNIPRDEGWNTAVAAEKLLDGTMQAFLSLGGNFARAIPDQSRTDKAWAGLELNVQIATKLNRSHTLVSRDSWLLPCLVRAEEDRQSSGPQAVSMEDSLSHIHGSVGKRPPASGWLRSEPAIVAGLARATLDENPRLRWEHWVGDYRHIRDLIETCWPDQFAAFNARLFTPGGFYRGNAAREREWKTESGKAQFTAPKQLCALGEPPAGEDMTLVTLRSNDQFNTTIYGFSDRLRGLEGSRDVVLMNPEEIARRGLHEGQRVTLECAVGDGIRRRVSGMRVTAYDLPDACIGAYYPEANALVPLSARDELSGTPAYKGTPVRILTDPAAAEAGLP</sequence>
<feature type="domain" description="Molybdopterin dinucleotide-binding" evidence="12">
    <location>
        <begin position="647"/>
        <end position="754"/>
    </location>
</feature>
<feature type="region of interest" description="Disordered" evidence="10">
    <location>
        <begin position="1"/>
        <end position="22"/>
    </location>
</feature>
<dbReference type="InterPro" id="IPR006657">
    <property type="entry name" value="MoPterin_dinucl-bd_dom"/>
</dbReference>
<keyword evidence="9" id="KW-0411">Iron-sulfur</keyword>
<dbReference type="InterPro" id="IPR009010">
    <property type="entry name" value="Asp_de-COase-like_dom_sf"/>
</dbReference>
<dbReference type="SUPFAM" id="SSF53706">
    <property type="entry name" value="Formate dehydrogenase/DMSO reductase, domains 1-3"/>
    <property type="match status" value="1"/>
</dbReference>
<comment type="cofactor">
    <cofactor evidence="1">
        <name>Mo-bis(molybdopterin guanine dinucleotide)</name>
        <dbReference type="ChEBI" id="CHEBI:60539"/>
    </cofactor>
</comment>
<keyword evidence="4" id="KW-0004">4Fe-4S</keyword>
<evidence type="ECO:0000313" key="14">
    <source>
        <dbReference type="Proteomes" id="UP000244060"/>
    </source>
</evidence>
<dbReference type="GO" id="GO:1990204">
    <property type="term" value="C:oxidoreductase complex"/>
    <property type="evidence" value="ECO:0007669"/>
    <property type="project" value="UniProtKB-ARBA"/>
</dbReference>
<evidence type="ECO:0000256" key="1">
    <source>
        <dbReference type="ARBA" id="ARBA00001942"/>
    </source>
</evidence>
<evidence type="ECO:0000256" key="7">
    <source>
        <dbReference type="ARBA" id="ARBA00023002"/>
    </source>
</evidence>
<dbReference type="PANTHER" id="PTHR43105">
    <property type="entry name" value="RESPIRATORY NITRATE REDUCTASE"/>
    <property type="match status" value="1"/>
</dbReference>
<evidence type="ECO:0000256" key="9">
    <source>
        <dbReference type="ARBA" id="ARBA00023014"/>
    </source>
</evidence>
<dbReference type="PIRSF" id="PIRSF000144">
    <property type="entry name" value="CbbBc"/>
    <property type="match status" value="1"/>
</dbReference>
<keyword evidence="7" id="KW-0560">Oxidoreductase</keyword>
<dbReference type="CDD" id="cd02787">
    <property type="entry name" value="MopB_CT_ydeP"/>
    <property type="match status" value="1"/>
</dbReference>
<comment type="caution">
    <text evidence="13">The sequence shown here is derived from an EMBL/GenBank/DDBJ whole genome shotgun (WGS) entry which is preliminary data.</text>
</comment>
<dbReference type="EMBL" id="QAOT01000033">
    <property type="protein sequence ID" value="PTR09212.1"/>
    <property type="molecule type" value="Genomic_DNA"/>
</dbReference>
<reference evidence="13 14" key="1">
    <citation type="submission" date="2018-04" db="EMBL/GenBank/DDBJ databases">
        <title>Genomic Encyclopedia of Type Strains, Phase III (KMG-III): the genomes of soil and plant-associated and newly described type strains.</title>
        <authorList>
            <person name="Whitman W."/>
        </authorList>
    </citation>
    <scope>NUCLEOTIDE SEQUENCE [LARGE SCALE GENOMIC DNA]</scope>
    <source>
        <strain evidence="13 14">KA25</strain>
    </source>
</reference>
<dbReference type="GO" id="GO:0016020">
    <property type="term" value="C:membrane"/>
    <property type="evidence" value="ECO:0007669"/>
    <property type="project" value="TreeGrafter"/>
</dbReference>
<evidence type="ECO:0000256" key="5">
    <source>
        <dbReference type="ARBA" id="ARBA00022505"/>
    </source>
</evidence>
<dbReference type="Pfam" id="PF01568">
    <property type="entry name" value="Molydop_binding"/>
    <property type="match status" value="1"/>
</dbReference>
<keyword evidence="14" id="KW-1185">Reference proteome</keyword>
<dbReference type="InterPro" id="IPR006656">
    <property type="entry name" value="Mopterin_OxRdtase"/>
</dbReference>
<dbReference type="RefSeq" id="WP_108222630.1">
    <property type="nucleotide sequence ID" value="NZ_CP090021.1"/>
</dbReference>
<dbReference type="PANTHER" id="PTHR43105:SF4">
    <property type="entry name" value="PROTEIN YDEP"/>
    <property type="match status" value="1"/>
</dbReference>
<evidence type="ECO:0000259" key="11">
    <source>
        <dbReference type="Pfam" id="PF00384"/>
    </source>
</evidence>
<evidence type="ECO:0000256" key="4">
    <source>
        <dbReference type="ARBA" id="ARBA00022485"/>
    </source>
</evidence>
<gene>
    <name evidence="13" type="ORF">C8J28_13318</name>
</gene>
<dbReference type="Proteomes" id="UP000244060">
    <property type="component" value="Unassembled WGS sequence"/>
</dbReference>
<dbReference type="InterPro" id="IPR010046">
    <property type="entry name" value="Mopterin_OxRdtse_a_bac"/>
</dbReference>
<dbReference type="GO" id="GO:0045333">
    <property type="term" value="P:cellular respiration"/>
    <property type="evidence" value="ECO:0007669"/>
    <property type="project" value="UniProtKB-ARBA"/>
</dbReference>
<keyword evidence="8" id="KW-0408">Iron</keyword>
<evidence type="ECO:0000256" key="3">
    <source>
        <dbReference type="ARBA" id="ARBA00010312"/>
    </source>
</evidence>
<dbReference type="CDD" id="cd02767">
    <property type="entry name" value="MopB_ydeP"/>
    <property type="match status" value="1"/>
</dbReference>
<dbReference type="InterPro" id="IPR041953">
    <property type="entry name" value="YdeP_MopB"/>
</dbReference>
<evidence type="ECO:0000256" key="2">
    <source>
        <dbReference type="ARBA" id="ARBA00001966"/>
    </source>
</evidence>
<protein>
    <submittedName>
        <fullName evidence="13">Molybdopterin-dependent oxidoreductase alpha subunit</fullName>
    </submittedName>
</protein>
<feature type="compositionally biased region" description="Basic and acidic residues" evidence="10">
    <location>
        <begin position="1"/>
        <end position="18"/>
    </location>
</feature>
<dbReference type="InterPro" id="IPR050123">
    <property type="entry name" value="Prok_molybdopt-oxidoreductase"/>
</dbReference>
<organism evidence="13 14">
    <name type="scientific">Cereibacter azotoformans</name>
    <dbReference type="NCBI Taxonomy" id="43057"/>
    <lineage>
        <taxon>Bacteria</taxon>
        <taxon>Pseudomonadati</taxon>
        <taxon>Pseudomonadota</taxon>
        <taxon>Alphaproteobacteria</taxon>
        <taxon>Rhodobacterales</taxon>
        <taxon>Paracoccaceae</taxon>
        <taxon>Cereibacter</taxon>
    </lineage>
</organism>